<dbReference type="Proteomes" id="UP000198838">
    <property type="component" value="Unassembled WGS sequence"/>
</dbReference>
<sequence length="143" mass="16843">MGEIKKEAFFSSDYKYCEYCGRLLAKSYKGDFCPDCLEKNLFGNVKEFIRSNDVNEYQVAEYFDIPIRRVKKWIREGRIEYKTTKVKKIEGLKCQKCGTPVNFGSLCMSCLKKQNRKGYGMNIQNGDKDAKMYYVDEKEQKNR</sequence>
<organism evidence="1 2">
    <name type="scientific">Acetitomaculum ruminis DSM 5522</name>
    <dbReference type="NCBI Taxonomy" id="1120918"/>
    <lineage>
        <taxon>Bacteria</taxon>
        <taxon>Bacillati</taxon>
        <taxon>Bacillota</taxon>
        <taxon>Clostridia</taxon>
        <taxon>Lachnospirales</taxon>
        <taxon>Lachnospiraceae</taxon>
        <taxon>Acetitomaculum</taxon>
    </lineage>
</organism>
<protein>
    <recommendedName>
        <fullName evidence="3">MerR family transcriptional regulator</fullName>
    </recommendedName>
</protein>
<evidence type="ECO:0008006" key="3">
    <source>
        <dbReference type="Google" id="ProtNLM"/>
    </source>
</evidence>
<evidence type="ECO:0000313" key="1">
    <source>
        <dbReference type="EMBL" id="SFB32551.1"/>
    </source>
</evidence>
<dbReference type="STRING" id="1120918.SAMN05216249_1216"/>
<dbReference type="RefSeq" id="WP_092874127.1">
    <property type="nucleotide sequence ID" value="NZ_FOJY01000021.1"/>
</dbReference>
<gene>
    <name evidence="1" type="ORF">SAMN05216249_1216</name>
</gene>
<dbReference type="OrthoDB" id="1767213at2"/>
<accession>A0A1I1A3N9</accession>
<dbReference type="EMBL" id="FOJY01000021">
    <property type="protein sequence ID" value="SFB32551.1"/>
    <property type="molecule type" value="Genomic_DNA"/>
</dbReference>
<evidence type="ECO:0000313" key="2">
    <source>
        <dbReference type="Proteomes" id="UP000198838"/>
    </source>
</evidence>
<reference evidence="1 2" key="1">
    <citation type="submission" date="2016-10" db="EMBL/GenBank/DDBJ databases">
        <authorList>
            <person name="de Groot N.N."/>
        </authorList>
    </citation>
    <scope>NUCLEOTIDE SEQUENCE [LARGE SCALE GENOMIC DNA]</scope>
    <source>
        <strain evidence="1 2">DSM 5522</strain>
    </source>
</reference>
<name>A0A1I1A3N9_9FIRM</name>
<proteinExistence type="predicted"/>
<keyword evidence="2" id="KW-1185">Reference proteome</keyword>
<dbReference type="AlphaFoldDB" id="A0A1I1A3N9"/>